<dbReference type="SUPFAM" id="SSF81606">
    <property type="entry name" value="PP2C-like"/>
    <property type="match status" value="1"/>
</dbReference>
<dbReference type="SMART" id="SM00331">
    <property type="entry name" value="PP2C_SIG"/>
    <property type="match status" value="1"/>
</dbReference>
<keyword evidence="2" id="KW-0472">Membrane</keyword>
<dbReference type="Pfam" id="PF07228">
    <property type="entry name" value="SpoIIE"/>
    <property type="match status" value="1"/>
</dbReference>
<name>A0ABM7VHC7_9BACT</name>
<gene>
    <name evidence="4" type="ORF">PEPS_26520</name>
</gene>
<evidence type="ECO:0000313" key="5">
    <source>
        <dbReference type="Proteomes" id="UP001354989"/>
    </source>
</evidence>
<dbReference type="RefSeq" id="WP_332919469.1">
    <property type="nucleotide sequence ID" value="NZ_AP025292.1"/>
</dbReference>
<organism evidence="4 5">
    <name type="scientific">Persicobacter psychrovividus</name>
    <dbReference type="NCBI Taxonomy" id="387638"/>
    <lineage>
        <taxon>Bacteria</taxon>
        <taxon>Pseudomonadati</taxon>
        <taxon>Bacteroidota</taxon>
        <taxon>Cytophagia</taxon>
        <taxon>Cytophagales</taxon>
        <taxon>Persicobacteraceae</taxon>
        <taxon>Persicobacter</taxon>
    </lineage>
</organism>
<feature type="transmembrane region" description="Helical" evidence="2">
    <location>
        <begin position="131"/>
        <end position="149"/>
    </location>
</feature>
<feature type="transmembrane region" description="Helical" evidence="2">
    <location>
        <begin position="108"/>
        <end position="124"/>
    </location>
</feature>
<dbReference type="PANTHER" id="PTHR43156">
    <property type="entry name" value="STAGE II SPORULATION PROTEIN E-RELATED"/>
    <property type="match status" value="1"/>
</dbReference>
<dbReference type="EMBL" id="AP025292">
    <property type="protein sequence ID" value="BDD00372.1"/>
    <property type="molecule type" value="Genomic_DNA"/>
</dbReference>
<keyword evidence="2" id="KW-1133">Transmembrane helix</keyword>
<keyword evidence="1" id="KW-0378">Hydrolase</keyword>
<feature type="transmembrane region" description="Helical" evidence="2">
    <location>
        <begin position="57"/>
        <end position="75"/>
    </location>
</feature>
<dbReference type="Proteomes" id="UP001354989">
    <property type="component" value="Chromosome"/>
</dbReference>
<dbReference type="InterPro" id="IPR036457">
    <property type="entry name" value="PPM-type-like_dom_sf"/>
</dbReference>
<proteinExistence type="predicted"/>
<evidence type="ECO:0000256" key="1">
    <source>
        <dbReference type="ARBA" id="ARBA00022801"/>
    </source>
</evidence>
<evidence type="ECO:0000259" key="3">
    <source>
        <dbReference type="SMART" id="SM00331"/>
    </source>
</evidence>
<keyword evidence="2" id="KW-0812">Transmembrane</keyword>
<protein>
    <recommendedName>
        <fullName evidence="3">PPM-type phosphatase domain-containing protein</fullName>
    </recommendedName>
</protein>
<dbReference type="InterPro" id="IPR052016">
    <property type="entry name" value="Bact_Sigma-Reg"/>
</dbReference>
<dbReference type="PANTHER" id="PTHR43156:SF9">
    <property type="entry name" value="HAMP DOMAIN-CONTAINING PROTEIN"/>
    <property type="match status" value="1"/>
</dbReference>
<reference evidence="4 5" key="1">
    <citation type="submission" date="2021-12" db="EMBL/GenBank/DDBJ databases">
        <title>Genome sequencing of bacteria with rrn-lacking chromosome and rrn-plasmid.</title>
        <authorList>
            <person name="Anda M."/>
            <person name="Iwasaki W."/>
        </authorList>
    </citation>
    <scope>NUCLEOTIDE SEQUENCE [LARGE SCALE GENOMIC DNA]</scope>
    <source>
        <strain evidence="4 5">NBRC 101262</strain>
    </source>
</reference>
<feature type="transmembrane region" description="Helical" evidence="2">
    <location>
        <begin position="82"/>
        <end position="102"/>
    </location>
</feature>
<accession>A0ABM7VHC7</accession>
<dbReference type="Gene3D" id="3.60.40.10">
    <property type="entry name" value="PPM-type phosphatase domain"/>
    <property type="match status" value="1"/>
</dbReference>
<evidence type="ECO:0000256" key="2">
    <source>
        <dbReference type="SAM" id="Phobius"/>
    </source>
</evidence>
<feature type="transmembrane region" description="Helical" evidence="2">
    <location>
        <begin position="29"/>
        <end position="51"/>
    </location>
</feature>
<dbReference type="InterPro" id="IPR001932">
    <property type="entry name" value="PPM-type_phosphatase-like_dom"/>
</dbReference>
<keyword evidence="5" id="KW-1185">Reference proteome</keyword>
<evidence type="ECO:0000313" key="4">
    <source>
        <dbReference type="EMBL" id="BDD00372.1"/>
    </source>
</evidence>
<feature type="domain" description="PPM-type phosphatase" evidence="3">
    <location>
        <begin position="233"/>
        <end position="436"/>
    </location>
</feature>
<feature type="transmembrane region" description="Helical" evidence="2">
    <location>
        <begin position="161"/>
        <end position="186"/>
    </location>
</feature>
<sequence>MNLSLPQKWLNIEPLFPYVSREYLDYGKIMKASCVLGAVVHLCFVLVFSIFDVREMVMVNVFFSLPAYAVGYYFSHRKRFDFVAYWILCEVIAHAGFATYYLGLDAGFHFYLLLPGVMSFLYYRHPIYERVLISFCFFIVYAFGYVHMGDHVPAWSLVDSWVVKAIYLFNISFLAGSCCMIVYVFVQEYLRMETTIINSNKALKAQQDRISKSINYAHRIQQAVMPSLDIVKREVTDCFLLGQACNVVSGDWYWAKEQDGKLLVMIGDCTGHGVPGAFMSMLAIKLLERVVDDLGFVSPDRILNELRKAMKQALREGKQLDVGHDGMDGALILLNTKTAQVQFAGAYNPLWIVNKEGELMEVKADRQPIGHFVQEKPFSAKTIQLNEGDRLYLFTDGYCDQIRESDQQKMKIHRFRAKLLNIAQEPFDVQERILAQYFKDWQEGEDQLDDYLILGIEVPVGVQKHIFEQQEQFSVQ</sequence>